<accession>A0ABX2IZP6</accession>
<evidence type="ECO:0000313" key="1">
    <source>
        <dbReference type="EMBL" id="NSX56905.1"/>
    </source>
</evidence>
<protein>
    <submittedName>
        <fullName evidence="1">Uncharacterized protein</fullName>
    </submittedName>
</protein>
<evidence type="ECO:0000313" key="2">
    <source>
        <dbReference type="Proteomes" id="UP000777935"/>
    </source>
</evidence>
<organism evidence="1 2">
    <name type="scientific">Parasulfitobacter algicola</name>
    <dbReference type="NCBI Taxonomy" id="2614809"/>
    <lineage>
        <taxon>Bacteria</taxon>
        <taxon>Pseudomonadati</taxon>
        <taxon>Pseudomonadota</taxon>
        <taxon>Alphaproteobacteria</taxon>
        <taxon>Rhodobacterales</taxon>
        <taxon>Roseobacteraceae</taxon>
        <taxon>Parasulfitobacter</taxon>
    </lineage>
</organism>
<comment type="caution">
    <text evidence="1">The sequence shown here is derived from an EMBL/GenBank/DDBJ whole genome shotgun (WGS) entry which is preliminary data.</text>
</comment>
<dbReference type="Proteomes" id="UP000777935">
    <property type="component" value="Unassembled WGS sequence"/>
</dbReference>
<proteinExistence type="predicted"/>
<name>A0ABX2IZP6_9RHOB</name>
<dbReference type="EMBL" id="JABUFE010000023">
    <property type="protein sequence ID" value="NSX56905.1"/>
    <property type="molecule type" value="Genomic_DNA"/>
</dbReference>
<gene>
    <name evidence="1" type="ORF">HRQ87_19170</name>
</gene>
<dbReference type="RefSeq" id="WP_174140057.1">
    <property type="nucleotide sequence ID" value="NZ_JABUFE010000023.1"/>
</dbReference>
<reference evidence="1 2" key="1">
    <citation type="submission" date="2020-06" db="EMBL/GenBank/DDBJ databases">
        <title>Sulfitobacter algicola sp. nov., isolated from green algae.</title>
        <authorList>
            <person name="Wang C."/>
        </authorList>
    </citation>
    <scope>NUCLEOTIDE SEQUENCE [LARGE SCALE GENOMIC DNA]</scope>
    <source>
        <strain evidence="1 2">1151</strain>
    </source>
</reference>
<sequence>MLKSVLKSISALLLLMWFVTRPLSADLLQNGDAISSIQIRKQLDQGNCSEIWEKLYSDAKVGSKHASAWLAVLLYTDITPPNIEEDNDFHVTSIYFFTVNAVGERFADLPDFESFEDQVIYELFLNIEGKSTCQTAKNSSVCMSEAHKHGLLPTRSEYIDRIDEIESGGGVASCMKVN</sequence>
<keyword evidence="2" id="KW-1185">Reference proteome</keyword>